<accession>A0A433UUH6</accession>
<keyword evidence="2" id="KW-1185">Reference proteome</keyword>
<dbReference type="Pfam" id="PF00702">
    <property type="entry name" value="Hydrolase"/>
    <property type="match status" value="1"/>
</dbReference>
<dbReference type="InterPro" id="IPR050155">
    <property type="entry name" value="HAD-like_hydrolase_sf"/>
</dbReference>
<reference evidence="1" key="1">
    <citation type="submission" date="2018-12" db="EMBL/GenBank/DDBJ databases">
        <authorList>
            <person name="Will S."/>
            <person name="Neumann-Schaal M."/>
            <person name="Henke P."/>
        </authorList>
    </citation>
    <scope>NUCLEOTIDE SEQUENCE</scope>
    <source>
        <strain evidence="1">PCC 7102</strain>
    </source>
</reference>
<dbReference type="InterPro" id="IPR023214">
    <property type="entry name" value="HAD_sf"/>
</dbReference>
<comment type="caution">
    <text evidence="1">The sequence shown here is derived from an EMBL/GenBank/DDBJ whole genome shotgun (WGS) entry which is preliminary data.</text>
</comment>
<dbReference type="SUPFAM" id="SSF56784">
    <property type="entry name" value="HAD-like"/>
    <property type="match status" value="1"/>
</dbReference>
<dbReference type="PANTHER" id="PTHR43434">
    <property type="entry name" value="PHOSPHOGLYCOLATE PHOSPHATASE"/>
    <property type="match status" value="1"/>
</dbReference>
<protein>
    <submittedName>
        <fullName evidence="1">Haloacid dehalogenase</fullName>
    </submittedName>
</protein>
<sequence length="259" mass="29926">MTVNIPTILASDFDGVICDGMVEYFEVAWRTYCQIWAPTQQIATDDYASMFYSLRPVIETGWEMPVLIKAIVEGISEDNILKDWANITKRILAESNLKSSEVAHQLDSLRDDWIENDLEDWMSLHRFYPGVADRIKNMIASGVKIYIVTTKEGRFAHKLLQKEGIDLPREVIFGKEAKRPKYEILRELKTSTEGANIWFIEDRLNTLQLVKKQSDLDDVTLFLADWGYNTPSERLVAHSDPRMHLLSLAQYSQDFSDWV</sequence>
<dbReference type="PANTHER" id="PTHR43434:SF21">
    <property type="entry name" value="SLL0295 PROTEIN"/>
    <property type="match status" value="1"/>
</dbReference>
<organism evidence="1 2">
    <name type="scientific">Dulcicalothrix desertica PCC 7102</name>
    <dbReference type="NCBI Taxonomy" id="232991"/>
    <lineage>
        <taxon>Bacteria</taxon>
        <taxon>Bacillati</taxon>
        <taxon>Cyanobacteriota</taxon>
        <taxon>Cyanophyceae</taxon>
        <taxon>Nostocales</taxon>
        <taxon>Calotrichaceae</taxon>
        <taxon>Dulcicalothrix</taxon>
    </lineage>
</organism>
<name>A0A433UUH6_9CYAN</name>
<dbReference type="GO" id="GO:0008967">
    <property type="term" value="F:phosphoglycolate phosphatase activity"/>
    <property type="evidence" value="ECO:0007669"/>
    <property type="project" value="TreeGrafter"/>
</dbReference>
<dbReference type="EMBL" id="RSCL01000032">
    <property type="protein sequence ID" value="RUS97488.1"/>
    <property type="molecule type" value="Genomic_DNA"/>
</dbReference>
<dbReference type="OrthoDB" id="368044at2"/>
<dbReference type="GO" id="GO:0005829">
    <property type="term" value="C:cytosol"/>
    <property type="evidence" value="ECO:0007669"/>
    <property type="project" value="TreeGrafter"/>
</dbReference>
<reference evidence="1" key="2">
    <citation type="journal article" date="2019" name="Genome Biol. Evol.">
        <title>Day and night: Metabolic profiles and evolutionary relationships of six axenic non-marine cyanobacteria.</title>
        <authorList>
            <person name="Will S.E."/>
            <person name="Henke P."/>
            <person name="Boedeker C."/>
            <person name="Huang S."/>
            <person name="Brinkmann H."/>
            <person name="Rohde M."/>
            <person name="Jarek M."/>
            <person name="Friedl T."/>
            <person name="Seufert S."/>
            <person name="Schumacher M."/>
            <person name="Overmann J."/>
            <person name="Neumann-Schaal M."/>
            <person name="Petersen J."/>
        </authorList>
    </citation>
    <scope>NUCLEOTIDE SEQUENCE [LARGE SCALE GENOMIC DNA]</scope>
    <source>
        <strain evidence="1">PCC 7102</strain>
    </source>
</reference>
<dbReference type="Proteomes" id="UP000271624">
    <property type="component" value="Unassembled WGS sequence"/>
</dbReference>
<dbReference type="Gene3D" id="3.40.50.1000">
    <property type="entry name" value="HAD superfamily/HAD-like"/>
    <property type="match status" value="1"/>
</dbReference>
<dbReference type="GO" id="GO:0006281">
    <property type="term" value="P:DNA repair"/>
    <property type="evidence" value="ECO:0007669"/>
    <property type="project" value="TreeGrafter"/>
</dbReference>
<gene>
    <name evidence="1" type="ORF">DSM106972_084360</name>
</gene>
<dbReference type="InterPro" id="IPR036412">
    <property type="entry name" value="HAD-like_sf"/>
</dbReference>
<evidence type="ECO:0000313" key="2">
    <source>
        <dbReference type="Proteomes" id="UP000271624"/>
    </source>
</evidence>
<dbReference type="RefSeq" id="WP_127086459.1">
    <property type="nucleotide sequence ID" value="NZ_RSCL01000032.1"/>
</dbReference>
<proteinExistence type="predicted"/>
<evidence type="ECO:0000313" key="1">
    <source>
        <dbReference type="EMBL" id="RUS97488.1"/>
    </source>
</evidence>
<dbReference type="AlphaFoldDB" id="A0A433UUH6"/>